<evidence type="ECO:0000256" key="1">
    <source>
        <dbReference type="SAM" id="Phobius"/>
    </source>
</evidence>
<sequence>MKRLYTLRRRLLAPLVYLAALILLLEEWLWDVGGRLMAALARLIPMPRVRAWICSLGPVPALCLFVLPGLALFPVKILALFAIAKGHAIAGISTIVLAKVAGAALVARIYALTQPALMRLAWFAWGHDRFIALRDRWIGRLRATRAWQHVQELAQQVRHWRHGLQRKLHPARHARNGMRLLRVLRRYIAQWRARRKQP</sequence>
<name>A0A7X2IKM2_9BURK</name>
<evidence type="ECO:0008006" key="4">
    <source>
        <dbReference type="Google" id="ProtNLM"/>
    </source>
</evidence>
<keyword evidence="1" id="KW-0812">Transmembrane</keyword>
<dbReference type="EMBL" id="WKJJ01000003">
    <property type="protein sequence ID" value="MRV71458.1"/>
    <property type="molecule type" value="Genomic_DNA"/>
</dbReference>
<keyword evidence="3" id="KW-1185">Reference proteome</keyword>
<organism evidence="2 3">
    <name type="scientific">Pseudoduganella rivuli</name>
    <dbReference type="NCBI Taxonomy" id="2666085"/>
    <lineage>
        <taxon>Bacteria</taxon>
        <taxon>Pseudomonadati</taxon>
        <taxon>Pseudomonadota</taxon>
        <taxon>Betaproteobacteria</taxon>
        <taxon>Burkholderiales</taxon>
        <taxon>Oxalobacteraceae</taxon>
        <taxon>Telluria group</taxon>
        <taxon>Pseudoduganella</taxon>
    </lineage>
</organism>
<dbReference type="RefSeq" id="WP_154371932.1">
    <property type="nucleotide sequence ID" value="NZ_WKJJ01000003.1"/>
</dbReference>
<dbReference type="AlphaFoldDB" id="A0A7X2IKM2"/>
<reference evidence="2 3" key="1">
    <citation type="submission" date="2019-11" db="EMBL/GenBank/DDBJ databases">
        <title>Novel species isolated from a subtropical stream in China.</title>
        <authorList>
            <person name="Lu H."/>
        </authorList>
    </citation>
    <scope>NUCLEOTIDE SEQUENCE [LARGE SCALE GENOMIC DNA]</scope>
    <source>
        <strain evidence="2 3">FT92W</strain>
    </source>
</reference>
<gene>
    <name evidence="2" type="ORF">GJ700_06950</name>
</gene>
<dbReference type="Proteomes" id="UP000446768">
    <property type="component" value="Unassembled WGS sequence"/>
</dbReference>
<feature type="transmembrane region" description="Helical" evidence="1">
    <location>
        <begin position="87"/>
        <end position="111"/>
    </location>
</feature>
<accession>A0A7X2IKM2</accession>
<evidence type="ECO:0000313" key="3">
    <source>
        <dbReference type="Proteomes" id="UP000446768"/>
    </source>
</evidence>
<keyword evidence="1" id="KW-1133">Transmembrane helix</keyword>
<feature type="transmembrane region" description="Helical" evidence="1">
    <location>
        <begin position="50"/>
        <end position="75"/>
    </location>
</feature>
<keyword evidence="1" id="KW-0472">Membrane</keyword>
<protein>
    <recommendedName>
        <fullName evidence="4">Transmembrane protein</fullName>
    </recommendedName>
</protein>
<proteinExistence type="predicted"/>
<comment type="caution">
    <text evidence="2">The sequence shown here is derived from an EMBL/GenBank/DDBJ whole genome shotgun (WGS) entry which is preliminary data.</text>
</comment>
<evidence type="ECO:0000313" key="2">
    <source>
        <dbReference type="EMBL" id="MRV71458.1"/>
    </source>
</evidence>